<dbReference type="Gene3D" id="1.20.1050.10">
    <property type="match status" value="1"/>
</dbReference>
<dbReference type="RefSeq" id="WP_150995970.1">
    <property type="nucleotide sequence ID" value="NZ_BPQY01000581.1"/>
</dbReference>
<proteinExistence type="predicted"/>
<dbReference type="InterPro" id="IPR036282">
    <property type="entry name" value="Glutathione-S-Trfase_C_sf"/>
</dbReference>
<dbReference type="SUPFAM" id="SSF47616">
    <property type="entry name" value="GST C-terminal domain-like"/>
    <property type="match status" value="1"/>
</dbReference>
<reference evidence="2 3" key="1">
    <citation type="submission" date="2019-09" db="EMBL/GenBank/DDBJ databases">
        <title>YIM 48816 draft genome.</title>
        <authorList>
            <person name="Jiang L."/>
        </authorList>
    </citation>
    <scope>NUCLEOTIDE SEQUENCE [LARGE SCALE GENOMIC DNA]</scope>
    <source>
        <strain evidence="2 3">YIM 48816</strain>
    </source>
</reference>
<dbReference type="SUPFAM" id="SSF52833">
    <property type="entry name" value="Thioredoxin-like"/>
    <property type="match status" value="1"/>
</dbReference>
<dbReference type="PANTHER" id="PTHR43968:SF6">
    <property type="entry name" value="GLUTATHIONE S-TRANSFERASE OMEGA"/>
    <property type="match status" value="1"/>
</dbReference>
<dbReference type="AlphaFoldDB" id="A0A6L3T3Q5"/>
<dbReference type="GO" id="GO:0005737">
    <property type="term" value="C:cytoplasm"/>
    <property type="evidence" value="ECO:0007669"/>
    <property type="project" value="TreeGrafter"/>
</dbReference>
<dbReference type="GO" id="GO:0016740">
    <property type="term" value="F:transferase activity"/>
    <property type="evidence" value="ECO:0007669"/>
    <property type="project" value="UniProtKB-KW"/>
</dbReference>
<dbReference type="PANTHER" id="PTHR43968">
    <property type="match status" value="1"/>
</dbReference>
<gene>
    <name evidence="2" type="ORF">F6X53_00090</name>
</gene>
<evidence type="ECO:0000259" key="1">
    <source>
        <dbReference type="PROSITE" id="PS50404"/>
    </source>
</evidence>
<dbReference type="Pfam" id="PF13410">
    <property type="entry name" value="GST_C_2"/>
    <property type="match status" value="1"/>
</dbReference>
<evidence type="ECO:0000313" key="3">
    <source>
        <dbReference type="Proteomes" id="UP000474159"/>
    </source>
</evidence>
<feature type="domain" description="GST N-terminal" evidence="1">
    <location>
        <begin position="1"/>
        <end position="82"/>
    </location>
</feature>
<keyword evidence="3" id="KW-1185">Reference proteome</keyword>
<keyword evidence="2" id="KW-0808">Transferase</keyword>
<dbReference type="InterPro" id="IPR036249">
    <property type="entry name" value="Thioredoxin-like_sf"/>
</dbReference>
<dbReference type="CDD" id="cd03049">
    <property type="entry name" value="GST_N_3"/>
    <property type="match status" value="1"/>
</dbReference>
<accession>A0A6L3T3Q5</accession>
<dbReference type="InterPro" id="IPR004045">
    <property type="entry name" value="Glutathione_S-Trfase_N"/>
</dbReference>
<dbReference type="PROSITE" id="PS50404">
    <property type="entry name" value="GST_NTER"/>
    <property type="match status" value="1"/>
</dbReference>
<organism evidence="2 3">
    <name type="scientific">Methylobacterium soli</name>
    <dbReference type="NCBI Taxonomy" id="553447"/>
    <lineage>
        <taxon>Bacteria</taxon>
        <taxon>Pseudomonadati</taxon>
        <taxon>Pseudomonadota</taxon>
        <taxon>Alphaproteobacteria</taxon>
        <taxon>Hyphomicrobiales</taxon>
        <taxon>Methylobacteriaceae</taxon>
        <taxon>Methylobacterium</taxon>
    </lineage>
</organism>
<name>A0A6L3T3Q5_9HYPH</name>
<comment type="caution">
    <text evidence="2">The sequence shown here is derived from an EMBL/GenBank/DDBJ whole genome shotgun (WGS) entry which is preliminary data.</text>
</comment>
<protein>
    <submittedName>
        <fullName evidence="2">Glutathione S-transferase</fullName>
    </submittedName>
</protein>
<sequence>MQLFHSHFSPFVRKVMVVAHELGLADRIELLPSAVHPMKRDQSVLAKHPLAQVPTLIDDAGTAIADSRVICEYLDDLGGNRLFPAAGADRWRALNEQSLADGVLDAALLIRYELTARQEGERSAAWIDGQTAKIASALGWFEGTARSFAGRVDIGTIAVASALGYLDLRFGDLAWRDRHPALAAWYAGFAERPSMLASQPPAG</sequence>
<dbReference type="Gene3D" id="3.40.30.10">
    <property type="entry name" value="Glutaredoxin"/>
    <property type="match status" value="1"/>
</dbReference>
<dbReference type="OrthoDB" id="9795329at2"/>
<evidence type="ECO:0000313" key="2">
    <source>
        <dbReference type="EMBL" id="KAB1081548.1"/>
    </source>
</evidence>
<dbReference type="InterPro" id="IPR050983">
    <property type="entry name" value="GST_Omega/HSP26"/>
</dbReference>
<dbReference type="Pfam" id="PF13409">
    <property type="entry name" value="GST_N_2"/>
    <property type="match status" value="1"/>
</dbReference>
<dbReference type="Proteomes" id="UP000474159">
    <property type="component" value="Unassembled WGS sequence"/>
</dbReference>
<dbReference type="CDD" id="cd03205">
    <property type="entry name" value="GST_C_6"/>
    <property type="match status" value="1"/>
</dbReference>
<dbReference type="EMBL" id="VZZK01000001">
    <property type="protein sequence ID" value="KAB1081548.1"/>
    <property type="molecule type" value="Genomic_DNA"/>
</dbReference>